<feature type="region of interest" description="Disordered" evidence="1">
    <location>
        <begin position="158"/>
        <end position="204"/>
    </location>
</feature>
<accession>A0A3G4YJE8</accession>
<gene>
    <name evidence="2" type="primary">orf-01</name>
</gene>
<dbReference type="EMBL" id="MH924838">
    <property type="protein sequence ID" value="AYV61401.1"/>
    <property type="molecule type" value="Genomic_DNA"/>
</dbReference>
<reference evidence="2" key="1">
    <citation type="journal article" date="2018" name="Mar. Drugs">
        <title>Heterologous Expression of the Nybomycin Gene Cluster from the Marine Strain Streptomyces albus subsp. chlorinus NRRL B-24108.</title>
        <authorList>
            <person name="Rodriguez Estevez M."/>
            <person name="Myronovskyi M."/>
            <person name="Gummerlich N."/>
            <person name="Nadmid S."/>
            <person name="Luzhetskyy A."/>
        </authorList>
    </citation>
    <scope>NUCLEOTIDE SEQUENCE</scope>
    <source>
        <strain evidence="2">LW030448</strain>
    </source>
</reference>
<protein>
    <submittedName>
        <fullName evidence="2">Uncharacterized protein</fullName>
    </submittedName>
</protein>
<feature type="compositionally biased region" description="Low complexity" evidence="1">
    <location>
        <begin position="182"/>
        <end position="196"/>
    </location>
</feature>
<sequence>MPPGGCAVRFPDRARACAVVIDVVSGQVRGRIRAWGLPVGPAGKGPPGPAARCPCPGPGLRRGTTGTWARRECRARARRYGAPGRARARPPGPRKEAPVRPGGACGVVGARRRRSGARWWVGVAVTCPVRGYRLPGLGPARQGRRGERVREERAPACGCALRGGPSRSRTERKRRTERRGTVRAAGTAGDAGGSVTPSREGGAWRAAVGTDARARRGRWGGTAPGFGQFPRCSVHVHFSPYFSGPGSIGRRNEGANSCGYHVYKNPQPVLPPFPKAAKIQTHGRCAAQGRQRVSWS</sequence>
<proteinExistence type="predicted"/>
<name>A0A3G4YJE8_9ACTN</name>
<organism evidence="2">
    <name type="scientific">Streptomyces albus subsp. chlorinus</name>
    <dbReference type="NCBI Taxonomy" id="337066"/>
    <lineage>
        <taxon>Bacteria</taxon>
        <taxon>Bacillati</taxon>
        <taxon>Actinomycetota</taxon>
        <taxon>Actinomycetes</taxon>
        <taxon>Kitasatosporales</taxon>
        <taxon>Streptomycetaceae</taxon>
        <taxon>Streptomyces</taxon>
    </lineage>
</organism>
<evidence type="ECO:0000256" key="1">
    <source>
        <dbReference type="SAM" id="MobiDB-lite"/>
    </source>
</evidence>
<feature type="region of interest" description="Disordered" evidence="1">
    <location>
        <begin position="80"/>
        <end position="102"/>
    </location>
</feature>
<evidence type="ECO:0000313" key="2">
    <source>
        <dbReference type="EMBL" id="AYV61401.1"/>
    </source>
</evidence>
<dbReference type="AlphaFoldDB" id="A0A3G4YJE8"/>